<dbReference type="STRING" id="440168.SAMN04487974_12628"/>
<evidence type="ECO:0000256" key="2">
    <source>
        <dbReference type="ARBA" id="ARBA00023150"/>
    </source>
</evidence>
<dbReference type="SUPFAM" id="SSF53927">
    <property type="entry name" value="Cytidine deaminase-like"/>
    <property type="match status" value="1"/>
</dbReference>
<comment type="subcellular location">
    <subcellularLocation>
        <location evidence="3">Cytoplasm</location>
    </subcellularLocation>
</comment>
<dbReference type="GO" id="GO:0005737">
    <property type="term" value="C:cytoplasm"/>
    <property type="evidence" value="ECO:0007669"/>
    <property type="project" value="UniProtKB-SubCell"/>
</dbReference>
<dbReference type="GO" id="GO:0006777">
    <property type="term" value="P:Mo-molybdopterin cofactor biosynthetic process"/>
    <property type="evidence" value="ECO:0007669"/>
    <property type="project" value="UniProtKB-UniRule"/>
</dbReference>
<dbReference type="Proteomes" id="UP000199495">
    <property type="component" value="Unassembled WGS sequence"/>
</dbReference>
<name>A0A1G8A7N2_9HYPH</name>
<dbReference type="HAMAP" id="MF_00187">
    <property type="entry name" value="FdhD"/>
    <property type="match status" value="1"/>
</dbReference>
<gene>
    <name evidence="3" type="primary">fdhD</name>
    <name evidence="4" type="ORF">SAMN04487974_12628</name>
</gene>
<dbReference type="PIRSF" id="PIRSF015626">
    <property type="entry name" value="FdhD"/>
    <property type="match status" value="1"/>
</dbReference>
<comment type="caution">
    <text evidence="3">Lacks conserved residue(s) required for the propagation of feature annotation.</text>
</comment>
<dbReference type="OrthoDB" id="3197277at2"/>
<dbReference type="InterPro" id="IPR016193">
    <property type="entry name" value="Cytidine_deaminase-like"/>
</dbReference>
<dbReference type="EMBL" id="FNCS01000026">
    <property type="protein sequence ID" value="SDH16410.1"/>
    <property type="molecule type" value="Genomic_DNA"/>
</dbReference>
<protein>
    <recommendedName>
        <fullName evidence="3">Sulfur carrier protein FdhD</fullName>
    </recommendedName>
</protein>
<keyword evidence="5" id="KW-1185">Reference proteome</keyword>
<dbReference type="InterPro" id="IPR003786">
    <property type="entry name" value="FdhD"/>
</dbReference>
<reference evidence="4 5" key="1">
    <citation type="submission" date="2016-10" db="EMBL/GenBank/DDBJ databases">
        <authorList>
            <person name="de Groot N.N."/>
        </authorList>
    </citation>
    <scope>NUCLEOTIDE SEQUENCE [LARGE SCALE GENOMIC DNA]</scope>
    <source>
        <strain evidence="4 5">CGMCC 1.10267</strain>
    </source>
</reference>
<comment type="similarity">
    <text evidence="3">Belongs to the FdhD family.</text>
</comment>
<sequence length="268" mass="29001">MRIVEVSRPVTPLKVGAVTGPTERCVPEEEPVAIVCNGTTVAVMMATPADLEDFAVGFVLSERIVSHRDEIRRLEIVIHDAGIEARLWIVEERARAMIGRRRVMAGPTGCGLCGIESLEQVDRILPAVTHKIGLSSADIACALARLREMQTLNRATRAAHAAALWQKESGVVMVREDVGRHNALDKLIGAMARQETGTGALLLTSRVSIELVQKAAFANLPVIIAISVPTLAAIRNASRAEITLIAIARDDGFEIFTRPERIRCGFGS</sequence>
<dbReference type="AlphaFoldDB" id="A0A1G8A7N2"/>
<keyword evidence="1 3" id="KW-0963">Cytoplasm</keyword>
<dbReference type="PANTHER" id="PTHR30592">
    <property type="entry name" value="FORMATE DEHYDROGENASE"/>
    <property type="match status" value="1"/>
</dbReference>
<dbReference type="GO" id="GO:0097163">
    <property type="term" value="F:sulfur carrier activity"/>
    <property type="evidence" value="ECO:0007669"/>
    <property type="project" value="UniProtKB-UniRule"/>
</dbReference>
<evidence type="ECO:0000256" key="3">
    <source>
        <dbReference type="HAMAP-Rule" id="MF_00187"/>
    </source>
</evidence>
<dbReference type="NCBIfam" id="TIGR00129">
    <property type="entry name" value="fdhD_narQ"/>
    <property type="match status" value="1"/>
</dbReference>
<evidence type="ECO:0000313" key="5">
    <source>
        <dbReference type="Proteomes" id="UP000199495"/>
    </source>
</evidence>
<dbReference type="Gene3D" id="3.40.140.10">
    <property type="entry name" value="Cytidine Deaminase, domain 2"/>
    <property type="match status" value="1"/>
</dbReference>
<evidence type="ECO:0000256" key="1">
    <source>
        <dbReference type="ARBA" id="ARBA00022490"/>
    </source>
</evidence>
<accession>A0A1G8A7N2</accession>
<dbReference type="RefSeq" id="WP_090599887.1">
    <property type="nucleotide sequence ID" value="NZ_FNCS01000026.1"/>
</dbReference>
<keyword evidence="2 3" id="KW-0501">Molybdenum cofactor biosynthesis</keyword>
<proteinExistence type="inferred from homology"/>
<dbReference type="Gene3D" id="3.10.20.10">
    <property type="match status" value="1"/>
</dbReference>
<evidence type="ECO:0000313" key="4">
    <source>
        <dbReference type="EMBL" id="SDH16410.1"/>
    </source>
</evidence>
<feature type="active site" description="Cysteine persulfide intermediate" evidence="3">
    <location>
        <position position="110"/>
    </location>
</feature>
<dbReference type="Pfam" id="PF02634">
    <property type="entry name" value="FdhD-NarQ"/>
    <property type="match status" value="1"/>
</dbReference>
<organism evidence="4 5">
    <name type="scientific">Pelagibacterium luteolum</name>
    <dbReference type="NCBI Taxonomy" id="440168"/>
    <lineage>
        <taxon>Bacteria</taxon>
        <taxon>Pseudomonadati</taxon>
        <taxon>Pseudomonadota</taxon>
        <taxon>Alphaproteobacteria</taxon>
        <taxon>Hyphomicrobiales</taxon>
        <taxon>Devosiaceae</taxon>
        <taxon>Pelagibacterium</taxon>
    </lineage>
</organism>
<dbReference type="GO" id="GO:0016783">
    <property type="term" value="F:sulfurtransferase activity"/>
    <property type="evidence" value="ECO:0007669"/>
    <property type="project" value="InterPro"/>
</dbReference>
<dbReference type="PANTHER" id="PTHR30592:SF1">
    <property type="entry name" value="SULFUR CARRIER PROTEIN FDHD"/>
    <property type="match status" value="1"/>
</dbReference>
<comment type="function">
    <text evidence="3">Required for formate dehydrogenase (FDH) activity. Acts as a sulfur carrier protein that transfers sulfur from IscS to the molybdenum cofactor prior to its insertion into FDH.</text>
</comment>